<evidence type="ECO:0000256" key="1">
    <source>
        <dbReference type="ARBA" id="ARBA00004325"/>
    </source>
</evidence>
<dbReference type="Proteomes" id="UP000509704">
    <property type="component" value="Chromosome 8"/>
</dbReference>
<dbReference type="Pfam" id="PF11022">
    <property type="entry name" value="ATP19"/>
    <property type="match status" value="1"/>
</dbReference>
<evidence type="ECO:0000313" key="6">
    <source>
        <dbReference type="Proteomes" id="UP000509704"/>
    </source>
</evidence>
<proteinExistence type="predicted"/>
<dbReference type="GeneID" id="59238705"/>
<keyword evidence="4" id="KW-0812">Transmembrane</keyword>
<dbReference type="PANTHER" id="PTHR28074">
    <property type="entry name" value="ATP SYNTHASE SUBUNIT K, MITOCHONDRIAL"/>
    <property type="match status" value="1"/>
</dbReference>
<evidence type="ECO:0000256" key="4">
    <source>
        <dbReference type="SAM" id="Phobius"/>
    </source>
</evidence>
<comment type="subcellular location">
    <subcellularLocation>
        <location evidence="1">Mitochondrion membrane</location>
    </subcellularLocation>
</comment>
<gene>
    <name evidence="5" type="ORF">HG535_0H02290</name>
</gene>
<protein>
    <submittedName>
        <fullName evidence="5">Uncharacterized protein</fullName>
    </submittedName>
</protein>
<dbReference type="AlphaFoldDB" id="A0A7H9BAX9"/>
<dbReference type="EMBL" id="CP058611">
    <property type="protein sequence ID" value="QLG74902.1"/>
    <property type="molecule type" value="Genomic_DNA"/>
</dbReference>
<dbReference type="OrthoDB" id="2094445at2759"/>
<evidence type="ECO:0000256" key="3">
    <source>
        <dbReference type="ARBA" id="ARBA00023136"/>
    </source>
</evidence>
<keyword evidence="4" id="KW-1133">Transmembrane helix</keyword>
<reference evidence="5 6" key="1">
    <citation type="submission" date="2020-07" db="EMBL/GenBank/DDBJ databases">
        <title>The yeast mating-type switching endonuclease HO is a domesticated member of an unorthodox homing genetic element family.</title>
        <authorList>
            <person name="Coughlan A.Y."/>
            <person name="Lombardi L."/>
            <person name="Braun-Galleani S."/>
            <person name="Martos A.R."/>
            <person name="Galeote V."/>
            <person name="Bigey F."/>
            <person name="Dequin S."/>
            <person name="Byrne K.P."/>
            <person name="Wolfe K.H."/>
        </authorList>
    </citation>
    <scope>NUCLEOTIDE SEQUENCE [LARGE SCALE GENOMIC DNA]</scope>
    <source>
        <strain evidence="5 6">NRRL Y-6702</strain>
    </source>
</reference>
<keyword evidence="6" id="KW-1185">Reference proteome</keyword>
<dbReference type="RefSeq" id="XP_037146627.1">
    <property type="nucleotide sequence ID" value="XM_037290732.1"/>
</dbReference>
<dbReference type="KEGG" id="zmk:HG535_0H02290"/>
<evidence type="ECO:0000256" key="2">
    <source>
        <dbReference type="ARBA" id="ARBA00023128"/>
    </source>
</evidence>
<organism evidence="5 6">
    <name type="scientific">Zygotorulaspora mrakii</name>
    <name type="common">Zygosaccharomyces mrakii</name>
    <dbReference type="NCBI Taxonomy" id="42260"/>
    <lineage>
        <taxon>Eukaryota</taxon>
        <taxon>Fungi</taxon>
        <taxon>Dikarya</taxon>
        <taxon>Ascomycota</taxon>
        <taxon>Saccharomycotina</taxon>
        <taxon>Saccharomycetes</taxon>
        <taxon>Saccharomycetales</taxon>
        <taxon>Saccharomycetaceae</taxon>
        <taxon>Zygotorulaspora</taxon>
    </lineage>
</organism>
<name>A0A7H9BAX9_ZYGMR</name>
<feature type="transmembrane region" description="Helical" evidence="4">
    <location>
        <begin position="15"/>
        <end position="34"/>
    </location>
</feature>
<dbReference type="GO" id="GO:0015986">
    <property type="term" value="P:proton motive force-driven ATP synthesis"/>
    <property type="evidence" value="ECO:0007669"/>
    <property type="project" value="TreeGrafter"/>
</dbReference>
<keyword evidence="2" id="KW-0496">Mitochondrion</keyword>
<keyword evidence="3 4" id="KW-0472">Membrane</keyword>
<dbReference type="PANTHER" id="PTHR28074:SF1">
    <property type="entry name" value="ATP SYNTHASE SUBUNIT K, MITOCHONDRIAL"/>
    <property type="match status" value="1"/>
</dbReference>
<sequence>MGQAYKIFGMAVKPHYLAIATLLGTFGGAAYFTGGGSSTDNSNKIAIDEKVNQTDVSSENIDVEKLLDNLLKDSNEEKK</sequence>
<dbReference type="GO" id="GO:0031966">
    <property type="term" value="C:mitochondrial membrane"/>
    <property type="evidence" value="ECO:0007669"/>
    <property type="project" value="UniProtKB-SubCell"/>
</dbReference>
<accession>A0A7H9BAX9</accession>
<dbReference type="InterPro" id="IPR021278">
    <property type="entry name" value="ATP19"/>
</dbReference>
<evidence type="ECO:0000313" key="5">
    <source>
        <dbReference type="EMBL" id="QLG74902.1"/>
    </source>
</evidence>